<keyword evidence="3" id="KW-1185">Reference proteome</keyword>
<dbReference type="InterPro" id="IPR013830">
    <property type="entry name" value="SGNH_hydro"/>
</dbReference>
<dbReference type="PANTHER" id="PTHR30383">
    <property type="entry name" value="THIOESTERASE 1/PROTEASE 1/LYSOPHOSPHOLIPASE L1"/>
    <property type="match status" value="1"/>
</dbReference>
<name>A0A3D9H6T2_9FLAO</name>
<feature type="domain" description="SGNH hydrolase-type esterase" evidence="1">
    <location>
        <begin position="72"/>
        <end position="236"/>
    </location>
</feature>
<dbReference type="InterPro" id="IPR051532">
    <property type="entry name" value="Ester_Hydrolysis_Enzymes"/>
</dbReference>
<gene>
    <name evidence="2" type="ORF">DFQ10_10239</name>
</gene>
<organism evidence="2 3">
    <name type="scientific">Winogradskyella eximia</name>
    <dbReference type="NCBI Taxonomy" id="262006"/>
    <lineage>
        <taxon>Bacteria</taxon>
        <taxon>Pseudomonadati</taxon>
        <taxon>Bacteroidota</taxon>
        <taxon>Flavobacteriia</taxon>
        <taxon>Flavobacteriales</taxon>
        <taxon>Flavobacteriaceae</taxon>
        <taxon>Winogradskyella</taxon>
    </lineage>
</organism>
<accession>A0A3D9H6T2</accession>
<reference evidence="2 3" key="1">
    <citation type="submission" date="2018-07" db="EMBL/GenBank/DDBJ databases">
        <title>Genomic Encyclopedia of Type Strains, Phase III (KMG-III): the genomes of soil and plant-associated and newly described type strains.</title>
        <authorList>
            <person name="Whitman W."/>
        </authorList>
    </citation>
    <scope>NUCLEOTIDE SEQUENCE [LARGE SCALE GENOMIC DNA]</scope>
    <source>
        <strain evidence="2 3">CECT 7946</strain>
    </source>
</reference>
<evidence type="ECO:0000313" key="2">
    <source>
        <dbReference type="EMBL" id="RED45172.1"/>
    </source>
</evidence>
<dbReference type="EMBL" id="QRDV01000002">
    <property type="protein sequence ID" value="RED45172.1"/>
    <property type="molecule type" value="Genomic_DNA"/>
</dbReference>
<comment type="caution">
    <text evidence="2">The sequence shown here is derived from an EMBL/GenBank/DDBJ whole genome shotgun (WGS) entry which is preliminary data.</text>
</comment>
<sequence>MSKAQNNHLHLISPISTMPKLLKFCYFIFTLLLFSCGNDKAEKTVETKQVKEATNDTEQNDVITNDTKTILCFGDSITAGMGLEDSNDAYPAVLQQKIDALGLNYTVINSGLSGETTSGGKNRINWILNQKVDIFLLELGANDGLRGVPLSETRANLQTIIDVVQKKSPKTTIILAGMELPPNMGQDYTNEFRQIFADLAEKNKLAFIPFILKDVGGVADLNQDDGIHPTVEGHKIVADTVWDVLKPIITK</sequence>
<protein>
    <submittedName>
        <fullName evidence="2">Acyl-CoA thioesterase-1</fullName>
    </submittedName>
</protein>
<dbReference type="PANTHER" id="PTHR30383:SF5">
    <property type="entry name" value="SGNH HYDROLASE-TYPE ESTERASE DOMAIN-CONTAINING PROTEIN"/>
    <property type="match status" value="1"/>
</dbReference>
<dbReference type="Pfam" id="PF13472">
    <property type="entry name" value="Lipase_GDSL_2"/>
    <property type="match status" value="1"/>
</dbReference>
<dbReference type="SUPFAM" id="SSF52266">
    <property type="entry name" value="SGNH hydrolase"/>
    <property type="match status" value="1"/>
</dbReference>
<dbReference type="RefSeq" id="WP_115816490.1">
    <property type="nucleotide sequence ID" value="NZ_QRDV01000002.1"/>
</dbReference>
<dbReference type="OrthoDB" id="9786188at2"/>
<dbReference type="GO" id="GO:0004622">
    <property type="term" value="F:phosphatidylcholine lysophospholipase activity"/>
    <property type="evidence" value="ECO:0007669"/>
    <property type="project" value="TreeGrafter"/>
</dbReference>
<dbReference type="InterPro" id="IPR036514">
    <property type="entry name" value="SGNH_hydro_sf"/>
</dbReference>
<proteinExistence type="predicted"/>
<dbReference type="Proteomes" id="UP000256980">
    <property type="component" value="Unassembled WGS sequence"/>
</dbReference>
<dbReference type="CDD" id="cd01822">
    <property type="entry name" value="Lysophospholipase_L1_like"/>
    <property type="match status" value="1"/>
</dbReference>
<dbReference type="Gene3D" id="3.40.50.1110">
    <property type="entry name" value="SGNH hydrolase"/>
    <property type="match status" value="1"/>
</dbReference>
<dbReference type="AlphaFoldDB" id="A0A3D9H6T2"/>
<evidence type="ECO:0000259" key="1">
    <source>
        <dbReference type="Pfam" id="PF13472"/>
    </source>
</evidence>
<evidence type="ECO:0000313" key="3">
    <source>
        <dbReference type="Proteomes" id="UP000256980"/>
    </source>
</evidence>